<organism evidence="2 3">
    <name type="scientific">Enterovirga aerilata</name>
    <dbReference type="NCBI Taxonomy" id="2730920"/>
    <lineage>
        <taxon>Bacteria</taxon>
        <taxon>Pseudomonadati</taxon>
        <taxon>Pseudomonadota</taxon>
        <taxon>Alphaproteobacteria</taxon>
        <taxon>Hyphomicrobiales</taxon>
        <taxon>Methylobacteriaceae</taxon>
        <taxon>Enterovirga</taxon>
    </lineage>
</organism>
<sequence length="188" mass="19448">MRPGASCLVLLALAALLLAPPVAAAPASGLGSAVPGARGPFASAPKPGLGRVSYRARPGWGALAGTRYERNEALLRRRAAFRHGRPFGWGYGAFHGLPLGYGGFLASYGAEPILPEFVPPLPKPEWPAAIGIPPSPVEPPAIYVIGERRASVGLSRPKRAGGKPVAVSRGRPGQIASGPVFIRIPSAR</sequence>
<dbReference type="AlphaFoldDB" id="A0A849I927"/>
<comment type="caution">
    <text evidence="2">The sequence shown here is derived from an EMBL/GenBank/DDBJ whole genome shotgun (WGS) entry which is preliminary data.</text>
</comment>
<feature type="signal peptide" evidence="1">
    <location>
        <begin position="1"/>
        <end position="24"/>
    </location>
</feature>
<evidence type="ECO:0000256" key="1">
    <source>
        <dbReference type="SAM" id="SignalP"/>
    </source>
</evidence>
<evidence type="ECO:0000313" key="2">
    <source>
        <dbReference type="EMBL" id="NNM72580.1"/>
    </source>
</evidence>
<dbReference type="EMBL" id="JABEPP010000002">
    <property type="protein sequence ID" value="NNM72580.1"/>
    <property type="molecule type" value="Genomic_DNA"/>
</dbReference>
<reference evidence="2 3" key="1">
    <citation type="submission" date="2020-04" db="EMBL/GenBank/DDBJ databases">
        <title>Enterovirga sp. isolate from soil.</title>
        <authorList>
            <person name="Chea S."/>
            <person name="Kim D.-U."/>
        </authorList>
    </citation>
    <scope>NUCLEOTIDE SEQUENCE [LARGE SCALE GENOMIC DNA]</scope>
    <source>
        <strain evidence="2 3">DB1703</strain>
    </source>
</reference>
<gene>
    <name evidence="2" type="ORF">HJG44_09305</name>
</gene>
<keyword evidence="1" id="KW-0732">Signal</keyword>
<protein>
    <submittedName>
        <fullName evidence="2">Uncharacterized protein</fullName>
    </submittedName>
</protein>
<dbReference type="Proteomes" id="UP000564885">
    <property type="component" value="Unassembled WGS sequence"/>
</dbReference>
<feature type="chain" id="PRO_5032887243" evidence="1">
    <location>
        <begin position="25"/>
        <end position="188"/>
    </location>
</feature>
<evidence type="ECO:0000313" key="3">
    <source>
        <dbReference type="Proteomes" id="UP000564885"/>
    </source>
</evidence>
<accession>A0A849I927</accession>
<keyword evidence="3" id="KW-1185">Reference proteome</keyword>
<dbReference type="RefSeq" id="WP_171218039.1">
    <property type="nucleotide sequence ID" value="NZ_JABEPP010000002.1"/>
</dbReference>
<name>A0A849I927_9HYPH</name>
<proteinExistence type="predicted"/>